<protein>
    <submittedName>
        <fullName evidence="1">Uncharacterized protein</fullName>
    </submittedName>
</protein>
<gene>
    <name evidence="1" type="ORF">MDA_GLEAN10021409</name>
</gene>
<reference evidence="2" key="1">
    <citation type="journal article" date="2013" name="Science">
        <title>Comparative analysis of bat genomes provides insight into the evolution of flight and immunity.</title>
        <authorList>
            <person name="Zhang G."/>
            <person name="Cowled C."/>
            <person name="Shi Z."/>
            <person name="Huang Z."/>
            <person name="Bishop-Lilly K.A."/>
            <person name="Fang X."/>
            <person name="Wynne J.W."/>
            <person name="Xiong Z."/>
            <person name="Baker M.L."/>
            <person name="Zhao W."/>
            <person name="Tachedjian M."/>
            <person name="Zhu Y."/>
            <person name="Zhou P."/>
            <person name="Jiang X."/>
            <person name="Ng J."/>
            <person name="Yang L."/>
            <person name="Wu L."/>
            <person name="Xiao J."/>
            <person name="Feng Y."/>
            <person name="Chen Y."/>
            <person name="Sun X."/>
            <person name="Zhang Y."/>
            <person name="Marsh G.A."/>
            <person name="Crameri G."/>
            <person name="Broder C.C."/>
            <person name="Frey K.G."/>
            <person name="Wang L.F."/>
            <person name="Wang J."/>
        </authorList>
    </citation>
    <scope>NUCLEOTIDE SEQUENCE [LARGE SCALE GENOMIC DNA]</scope>
</reference>
<dbReference type="AlphaFoldDB" id="L5LS93"/>
<keyword evidence="2" id="KW-1185">Reference proteome</keyword>
<evidence type="ECO:0000313" key="1">
    <source>
        <dbReference type="EMBL" id="ELK28922.1"/>
    </source>
</evidence>
<dbReference type="EMBL" id="KB108645">
    <property type="protein sequence ID" value="ELK28922.1"/>
    <property type="molecule type" value="Genomic_DNA"/>
</dbReference>
<organism evidence="1 2">
    <name type="scientific">Myotis davidii</name>
    <name type="common">David's myotis</name>
    <dbReference type="NCBI Taxonomy" id="225400"/>
    <lineage>
        <taxon>Eukaryota</taxon>
        <taxon>Metazoa</taxon>
        <taxon>Chordata</taxon>
        <taxon>Craniata</taxon>
        <taxon>Vertebrata</taxon>
        <taxon>Euteleostomi</taxon>
        <taxon>Mammalia</taxon>
        <taxon>Eutheria</taxon>
        <taxon>Laurasiatheria</taxon>
        <taxon>Chiroptera</taxon>
        <taxon>Yangochiroptera</taxon>
        <taxon>Vespertilionidae</taxon>
        <taxon>Myotis</taxon>
    </lineage>
</organism>
<evidence type="ECO:0000313" key="2">
    <source>
        <dbReference type="Proteomes" id="UP000010556"/>
    </source>
</evidence>
<sequence>MLLGLVSRGPGTHTCLDVPSHYAHHSSEDTVSFRPLWEAPGPPTLKASIAFNISACDEHVPMEFMGVSGGFFGLGVRIPQCASVPYGNEPKWGWCLSNSGCHSHLESLVPDGVAQCATWVALGGGPIAEVIRRPLQSLGVC</sequence>
<accession>L5LS93</accession>
<dbReference type="Proteomes" id="UP000010556">
    <property type="component" value="Unassembled WGS sequence"/>
</dbReference>
<proteinExistence type="predicted"/>
<name>L5LS93_MYODS</name>